<organism evidence="4 5">
    <name type="scientific">Aquirhabdus parva</name>
    <dbReference type="NCBI Taxonomy" id="2283318"/>
    <lineage>
        <taxon>Bacteria</taxon>
        <taxon>Pseudomonadati</taxon>
        <taxon>Pseudomonadota</taxon>
        <taxon>Gammaproteobacteria</taxon>
        <taxon>Moraxellales</taxon>
        <taxon>Moraxellaceae</taxon>
        <taxon>Aquirhabdus</taxon>
    </lineage>
</organism>
<dbReference type="SUPFAM" id="SSF56784">
    <property type="entry name" value="HAD-like"/>
    <property type="match status" value="1"/>
</dbReference>
<dbReference type="InterPro" id="IPR013131">
    <property type="entry name" value="Mannitol_DH_N"/>
</dbReference>
<evidence type="ECO:0000259" key="3">
    <source>
        <dbReference type="Pfam" id="PF08125"/>
    </source>
</evidence>
<dbReference type="InterPro" id="IPR013118">
    <property type="entry name" value="Mannitol_DH_C"/>
</dbReference>
<dbReference type="InterPro" id="IPR023198">
    <property type="entry name" value="PGP-like_dom2"/>
</dbReference>
<dbReference type="InterPro" id="IPR008927">
    <property type="entry name" value="6-PGluconate_DH-like_C_sf"/>
</dbReference>
<dbReference type="Pfam" id="PF08125">
    <property type="entry name" value="Mannitol_dh_C"/>
    <property type="match status" value="1"/>
</dbReference>
<dbReference type="PANTHER" id="PTHR18901">
    <property type="entry name" value="2-DEOXYGLUCOSE-6-PHOSPHATE PHOSPHATASE 2"/>
    <property type="match status" value="1"/>
</dbReference>
<dbReference type="InterPro" id="IPR013328">
    <property type="entry name" value="6PGD_dom2"/>
</dbReference>
<dbReference type="SUPFAM" id="SSF48179">
    <property type="entry name" value="6-phosphogluconate dehydrogenase C-terminal domain-like"/>
    <property type="match status" value="1"/>
</dbReference>
<dbReference type="GO" id="GO:0016787">
    <property type="term" value="F:hydrolase activity"/>
    <property type="evidence" value="ECO:0007669"/>
    <property type="project" value="UniProtKB-KW"/>
</dbReference>
<dbReference type="PRINTS" id="PR00413">
    <property type="entry name" value="HADHALOGNASE"/>
</dbReference>
<dbReference type="InterPro" id="IPR036412">
    <property type="entry name" value="HAD-like_sf"/>
</dbReference>
<evidence type="ECO:0000313" key="4">
    <source>
        <dbReference type="EMBL" id="AXI04682.1"/>
    </source>
</evidence>
<evidence type="ECO:0000259" key="2">
    <source>
        <dbReference type="Pfam" id="PF01232"/>
    </source>
</evidence>
<dbReference type="InterPro" id="IPR036291">
    <property type="entry name" value="NAD(P)-bd_dom_sf"/>
</dbReference>
<dbReference type="KEGG" id="mbah:HYN46_12260"/>
<dbReference type="Gene3D" id="3.40.50.1000">
    <property type="entry name" value="HAD superfamily/HAD-like"/>
    <property type="match status" value="1"/>
</dbReference>
<dbReference type="PANTHER" id="PTHR18901:SF38">
    <property type="entry name" value="PSEUDOURIDINE-5'-PHOSPHATASE"/>
    <property type="match status" value="1"/>
</dbReference>
<dbReference type="Gene3D" id="1.10.150.240">
    <property type="entry name" value="Putative phosphatase, domain 2"/>
    <property type="match status" value="1"/>
</dbReference>
<dbReference type="Gene3D" id="1.10.1040.10">
    <property type="entry name" value="N-(1-d-carboxylethyl)-l-norvaline Dehydrogenase, domain 2"/>
    <property type="match status" value="1"/>
</dbReference>
<dbReference type="InterPro" id="IPR006439">
    <property type="entry name" value="HAD-SF_hydro_IA"/>
</dbReference>
<dbReference type="RefSeq" id="WP_114900746.1">
    <property type="nucleotide sequence ID" value="NZ_CP031222.1"/>
</dbReference>
<dbReference type="Pfam" id="PF01232">
    <property type="entry name" value="Mannitol_dh"/>
    <property type="match status" value="1"/>
</dbReference>
<dbReference type="Proteomes" id="UP000253940">
    <property type="component" value="Chromosome"/>
</dbReference>
<dbReference type="GO" id="GO:0016491">
    <property type="term" value="F:oxidoreductase activity"/>
    <property type="evidence" value="ECO:0007669"/>
    <property type="project" value="UniProtKB-KW"/>
</dbReference>
<dbReference type="CDD" id="cd07505">
    <property type="entry name" value="HAD_BPGM-like"/>
    <property type="match status" value="1"/>
</dbReference>
<dbReference type="SFLD" id="SFLDG01129">
    <property type="entry name" value="C1.5:_HAD__Beta-PGM__Phosphata"/>
    <property type="match status" value="1"/>
</dbReference>
<sequence length="720" mass="81089">MIFKDRTIKAAIFDMDGTMFDTERLRFKTIQQASDELFGTPISDEVLMGSLGLSAKKAEELAKSVYGIDYPYKDIRRRADELELAHIRTHGVPIKKGLFQVLERLKKNDMLMAVATSSRREIAEEYLINANVMKYFDITVCGDEVQLGKPHPEIFLTAAHELNCAPEHCFMFEDSENGLLSAFGAGGIPILIKDIKEPRPEIKQKAFQFYESMTEFLQELADATPNLPIPKLIDAFPQAINQLKVGIHGFGAMGGGYLTQVFSHWDGYTRPMEITAATGNSVLRNLINAFGKYHVDYSKLAFDQTIDHIRLIDIADEEAMLQMYVESEIIGLCLPEAAIKQQATVIAQGLLARHNTNGREITLLIILNKVSGATFVKKHVKQALSLLTDEMTCKQIIDHVYFTETVVNRIVSKASNKALIKQAKINFYSVEGSLADKNLLSRKNIRTILPQGEDPADQSIQSISEKLDVMSNITDIVNSFNVTVFNSGPEMALYAQKGSKILEQLRQVQVFDNMKEIQMIKNKLLNGTHAIIAWYSSLLGYQSIGQGMGDPRVLALVKKLVNHEIKPAILKESPVSANFMNTFIHNFIQSCKVSFKDPCSRVARDPLRKLQRKERIIGSIDLAQKYEIATPMLEFGTALGLLYAVRLINPNDKESLLIHSIYEEHQSIVPILTYHGRYNGQSYQSLDLEKDHALIERITDHFNRLNDPSLNHLDWPLEKA</sequence>
<keyword evidence="5" id="KW-1185">Reference proteome</keyword>
<dbReference type="InterPro" id="IPR041492">
    <property type="entry name" value="HAD_2"/>
</dbReference>
<feature type="domain" description="Mannitol dehydrogenase N-terminal" evidence="2">
    <location>
        <begin position="249"/>
        <end position="414"/>
    </location>
</feature>
<evidence type="ECO:0000313" key="5">
    <source>
        <dbReference type="Proteomes" id="UP000253940"/>
    </source>
</evidence>
<protein>
    <submittedName>
        <fullName evidence="4">HAD family hydrolase</fullName>
    </submittedName>
</protein>
<dbReference type="EMBL" id="CP031222">
    <property type="protein sequence ID" value="AXI04682.1"/>
    <property type="molecule type" value="Genomic_DNA"/>
</dbReference>
<dbReference type="SFLD" id="SFLDS00003">
    <property type="entry name" value="Haloacid_Dehalogenase"/>
    <property type="match status" value="1"/>
</dbReference>
<accession>A0A345PBM3</accession>
<gene>
    <name evidence="4" type="ORF">HYN46_12260</name>
</gene>
<keyword evidence="4" id="KW-0378">Hydrolase</keyword>
<dbReference type="Gene3D" id="3.40.50.720">
    <property type="entry name" value="NAD(P)-binding Rossmann-like Domain"/>
    <property type="match status" value="1"/>
</dbReference>
<dbReference type="InterPro" id="IPR023214">
    <property type="entry name" value="HAD_sf"/>
</dbReference>
<evidence type="ECO:0000256" key="1">
    <source>
        <dbReference type="ARBA" id="ARBA00023002"/>
    </source>
</evidence>
<name>A0A345PBM3_9GAMM</name>
<dbReference type="SUPFAM" id="SSF51735">
    <property type="entry name" value="NAD(P)-binding Rossmann-fold domains"/>
    <property type="match status" value="1"/>
</dbReference>
<proteinExistence type="predicted"/>
<dbReference type="Pfam" id="PF13419">
    <property type="entry name" value="HAD_2"/>
    <property type="match status" value="1"/>
</dbReference>
<dbReference type="NCBIfam" id="NF046057">
    <property type="entry name" value="bifunc_MtlD"/>
    <property type="match status" value="1"/>
</dbReference>
<keyword evidence="1" id="KW-0560">Oxidoreductase</keyword>
<reference evidence="4 5" key="1">
    <citation type="submission" date="2018-07" db="EMBL/GenBank/DDBJ databases">
        <title>Genome sequencing of Moraxellaceae gen. HYN0046.</title>
        <authorList>
            <person name="Kim M."/>
            <person name="Yi H."/>
        </authorList>
    </citation>
    <scope>NUCLEOTIDE SEQUENCE [LARGE SCALE GENOMIC DNA]</scope>
    <source>
        <strain evidence="4 5">HYN0046</strain>
    </source>
</reference>
<dbReference type="NCBIfam" id="TIGR01509">
    <property type="entry name" value="HAD-SF-IA-v3"/>
    <property type="match status" value="1"/>
</dbReference>
<dbReference type="AlphaFoldDB" id="A0A345PBM3"/>
<feature type="domain" description="Mannitol dehydrogenase C-terminal" evidence="3">
    <location>
        <begin position="519"/>
        <end position="644"/>
    </location>
</feature>
<dbReference type="OrthoDB" id="9800058at2"/>